<feature type="domain" description="GDP/GTP exchange factor Sec2 N-terminal" evidence="3">
    <location>
        <begin position="246"/>
        <end position="335"/>
    </location>
</feature>
<dbReference type="EMBL" id="LVVM01000530">
    <property type="protein sequence ID" value="OJA20514.1"/>
    <property type="molecule type" value="Genomic_DNA"/>
</dbReference>
<accession>A0A1J8RFH6</accession>
<comment type="caution">
    <text evidence="4">The sequence shown here is derived from an EMBL/GenBank/DDBJ whole genome shotgun (WGS) entry which is preliminary data.</text>
</comment>
<name>A0A1J8RFH6_9AGAM</name>
<evidence type="ECO:0000313" key="5">
    <source>
        <dbReference type="Proteomes" id="UP000183567"/>
    </source>
</evidence>
<dbReference type="AlphaFoldDB" id="A0A1J8RFH6"/>
<evidence type="ECO:0000313" key="4">
    <source>
        <dbReference type="EMBL" id="OJA20514.1"/>
    </source>
</evidence>
<evidence type="ECO:0000256" key="2">
    <source>
        <dbReference type="SAM" id="MobiDB-lite"/>
    </source>
</evidence>
<feature type="compositionally biased region" description="Polar residues" evidence="2">
    <location>
        <begin position="178"/>
        <end position="189"/>
    </location>
</feature>
<feature type="region of interest" description="Disordered" evidence="2">
    <location>
        <begin position="340"/>
        <end position="387"/>
    </location>
</feature>
<reference evidence="4 5" key="1">
    <citation type="submission" date="2016-03" db="EMBL/GenBank/DDBJ databases">
        <title>Comparative genomics of the ectomycorrhizal sister species Rhizopogon vinicolor and Rhizopogon vesiculosus (Basidiomycota: Boletales) reveals a divergence of the mating type B locus.</title>
        <authorList>
            <person name="Mujic A.B."/>
            <person name="Kuo A."/>
            <person name="Tritt A."/>
            <person name="Lipzen A."/>
            <person name="Chen C."/>
            <person name="Johnson J."/>
            <person name="Sharma A."/>
            <person name="Barry K."/>
            <person name="Grigoriev I.V."/>
            <person name="Spatafora J.W."/>
        </authorList>
    </citation>
    <scope>NUCLEOTIDE SEQUENCE [LARGE SCALE GENOMIC DNA]</scope>
    <source>
        <strain evidence="4 5">AM-OR11-056</strain>
    </source>
</reference>
<dbReference type="SUPFAM" id="SSF144284">
    <property type="entry name" value="Sec2 N-terminal region"/>
    <property type="match status" value="1"/>
</dbReference>
<feature type="region of interest" description="Disordered" evidence="2">
    <location>
        <begin position="150"/>
        <end position="214"/>
    </location>
</feature>
<keyword evidence="5" id="KW-1185">Reference proteome</keyword>
<keyword evidence="1" id="KW-0175">Coiled coil</keyword>
<feature type="region of interest" description="Disordered" evidence="2">
    <location>
        <begin position="1"/>
        <end position="28"/>
    </location>
</feature>
<dbReference type="Gene3D" id="6.10.140.910">
    <property type="match status" value="1"/>
</dbReference>
<dbReference type="Proteomes" id="UP000183567">
    <property type="component" value="Unassembled WGS sequence"/>
</dbReference>
<evidence type="ECO:0000259" key="3">
    <source>
        <dbReference type="Pfam" id="PF06428"/>
    </source>
</evidence>
<protein>
    <recommendedName>
        <fullName evidence="3">GDP/GTP exchange factor Sec2 N-terminal domain-containing protein</fullName>
    </recommendedName>
</protein>
<feature type="compositionally biased region" description="Polar residues" evidence="2">
    <location>
        <begin position="340"/>
        <end position="353"/>
    </location>
</feature>
<dbReference type="OrthoDB" id="5560525at2759"/>
<feature type="compositionally biased region" description="Low complexity" evidence="2">
    <location>
        <begin position="190"/>
        <end position="211"/>
    </location>
</feature>
<gene>
    <name evidence="4" type="ORF">AZE42_01587</name>
</gene>
<dbReference type="STRING" id="180088.A0A1J8RFH6"/>
<dbReference type="InterPro" id="IPR009449">
    <property type="entry name" value="Sec2_N"/>
</dbReference>
<organism evidence="4 5">
    <name type="scientific">Rhizopogon vesiculosus</name>
    <dbReference type="NCBI Taxonomy" id="180088"/>
    <lineage>
        <taxon>Eukaryota</taxon>
        <taxon>Fungi</taxon>
        <taxon>Dikarya</taxon>
        <taxon>Basidiomycota</taxon>
        <taxon>Agaricomycotina</taxon>
        <taxon>Agaricomycetes</taxon>
        <taxon>Agaricomycetidae</taxon>
        <taxon>Boletales</taxon>
        <taxon>Suillineae</taxon>
        <taxon>Rhizopogonaceae</taxon>
        <taxon>Rhizopogon</taxon>
    </lineage>
</organism>
<dbReference type="Pfam" id="PF06428">
    <property type="entry name" value="Sec2p"/>
    <property type="match status" value="1"/>
</dbReference>
<feature type="coiled-coil region" evidence="1">
    <location>
        <begin position="246"/>
        <end position="330"/>
    </location>
</feature>
<evidence type="ECO:0000256" key="1">
    <source>
        <dbReference type="SAM" id="Coils"/>
    </source>
</evidence>
<proteinExistence type="predicted"/>
<sequence length="453" mass="50271">MLSNLTFGSPNVQTRIPSSRSSVQESHLSPTSAVFANIDDELHDARRVHSHGQEEDLRYALDRVIKRVEELVRRQVCFSAVVMNRRDSLQSSLLKIAYKTHTELETSLSVAKSNLQLMMSNNEMLEEALRRDTPCSAKDVGWRRWSAREAQNMQRLSEEERSRSFDYGPLNESGAPSHPTNAPTVVVNGTQPSRPSTPSESPAPPSTTSQSNQEGRFFRFRYGIRSPAVQQHASHLTSPSLPTLVASSREKELLELQEQLERERRAHEVAITEKVALEAELESLSQALFEEANKMVATERVKRAETEEELQEVRLEKDALKEALRLIEGENGQLRLGSAQLSTGGISNHTAQQSYSHSRSSSRDAIKSPPLSSLSLPPSPPSNPDDIAVLALQPSAASFSAENPNHLADFLLQPAPKTTFTTLHQKSRPKEEVTSNASGDNSLYIPDEPSPWA</sequence>
<feature type="region of interest" description="Disordered" evidence="2">
    <location>
        <begin position="421"/>
        <end position="453"/>
    </location>
</feature>